<dbReference type="EMBL" id="JAGEMX010000003">
    <property type="protein sequence ID" value="MBO1830339.1"/>
    <property type="molecule type" value="Genomic_DNA"/>
</dbReference>
<dbReference type="Proteomes" id="UP000611459">
    <property type="component" value="Unassembled WGS sequence"/>
</dbReference>
<evidence type="ECO:0000313" key="2">
    <source>
        <dbReference type="EMBL" id="BBA42621.1"/>
    </source>
</evidence>
<dbReference type="Pfam" id="PF09937">
    <property type="entry name" value="DUF2169"/>
    <property type="match status" value="1"/>
</dbReference>
<evidence type="ECO:0000313" key="7">
    <source>
        <dbReference type="Proteomes" id="UP001220209"/>
    </source>
</evidence>
<reference evidence="3" key="3">
    <citation type="submission" date="2021-01" db="EMBL/GenBank/DDBJ databases">
        <title>Outbreak of Burkholderia contaminns endophthalmitis traced to a clinical ventilation system.</title>
        <authorList>
            <person name="Lipuma J."/>
            <person name="Spilker T."/>
            <person name="Kratholm J."/>
        </authorList>
    </citation>
    <scope>NUCLEOTIDE SEQUENCE</scope>
    <source>
        <strain evidence="3">HI4954</strain>
    </source>
</reference>
<reference evidence="2" key="1">
    <citation type="journal article" date="2016" name="Biosci. Biotechnol. Biochem.">
        <title>Bioconversion of AHX to AOH by resting cells of Burkholderia contaminans CH-1.</title>
        <authorList>
            <person name="Choi J.H."/>
            <person name="Kikuchi A."/>
            <person name="Pumkaeo P."/>
            <person name="Hirai H."/>
            <person name="Tokuyama S."/>
            <person name="Kawagishi H."/>
        </authorList>
    </citation>
    <scope>NUCLEOTIDE SEQUENCE</scope>
    <source>
        <strain evidence="2">CH-1</strain>
    </source>
</reference>
<dbReference type="Proteomes" id="UP000664048">
    <property type="component" value="Unassembled WGS sequence"/>
</dbReference>
<evidence type="ECO:0000313" key="4">
    <source>
        <dbReference type="EMBL" id="MBO1830339.1"/>
    </source>
</evidence>
<proteinExistence type="predicted"/>
<organism evidence="2">
    <name type="scientific">Burkholderia contaminans</name>
    <dbReference type="NCBI Taxonomy" id="488447"/>
    <lineage>
        <taxon>Bacteria</taxon>
        <taxon>Pseudomonadati</taxon>
        <taxon>Pseudomonadota</taxon>
        <taxon>Betaproteobacteria</taxon>
        <taxon>Burkholderiales</taxon>
        <taxon>Burkholderiaceae</taxon>
        <taxon>Burkholderia</taxon>
        <taxon>Burkholderia cepacia complex</taxon>
    </lineage>
</organism>
<evidence type="ECO:0000313" key="6">
    <source>
        <dbReference type="Proteomes" id="UP000664048"/>
    </source>
</evidence>
<dbReference type="InterPro" id="IPR018683">
    <property type="entry name" value="DUF2169"/>
</dbReference>
<protein>
    <submittedName>
        <fullName evidence="3">DUF2169 domain-containing protein</fullName>
    </submittedName>
</protein>
<sequence length="432" mass="47497">MTMEFRNLTPLHAMAFNAVDVPGNEIHVVALKAAYRLEPTQSHDSAGDTHRCVLLSGDNAVSLAMADEYEGETGTSSVKWESDLAPFKPKCDVLVRATAYAPHGTPAAFWPVRVRVFDDGNMVVDKGLRVTGPRSFTKGWRGWKLGDPQPATAVPVRWEQAYGGASRVTLAPGSTETGAELQLNEVCFTNPLGRGWVEKRFLDRATHKSVVASPCAAFALRPLPKVAEIPAPQVEAWDIPIAGPDVVEHSASALDTKQMKEVAAGYAATPVGLGVVGRAWTPRLQFAGTYDETWRKTRWPYHPVDHDFHYWNGAPADQQIAWPAPGPAFELANLALPDHTHMGFLRARLPGHRALVALRFESGAIVPLEMKLDTLLIDTEEMRVLVTWRAVFPLEPAVRVCEARFELDRHAPLLRMPALKTASEPEGTWQTT</sequence>
<reference evidence="2" key="2">
    <citation type="journal article" date="2017" name="Genome Announc.">
        <title>High-Quality Draft Genome Sequence of Burkholderia contaminans CH-1, a Gram-Negative Bacterium That Metabolizes 2-Azahypoxanthine, a Plant Growth-Regulating Compound.</title>
        <authorList>
            <person name="Choi J.-H."/>
            <person name="Sugiura H."/>
            <person name="Moriuchi R."/>
            <person name="Kawagishi H."/>
            <person name="Dohra H."/>
        </authorList>
    </citation>
    <scope>NUCLEOTIDE SEQUENCE</scope>
    <source>
        <strain evidence="2">CH-1</strain>
    </source>
</reference>
<gene>
    <name evidence="2" type="ORF">BCCH1_51060</name>
    <name evidence="4" type="ORF">J4M89_13195</name>
    <name evidence="3" type="ORF">JIN94_36735</name>
    <name evidence="5" type="ORF">LXE91_16745</name>
</gene>
<evidence type="ECO:0000259" key="1">
    <source>
        <dbReference type="Pfam" id="PF09937"/>
    </source>
</evidence>
<keyword evidence="6" id="KW-1185">Reference proteome</keyword>
<dbReference type="Proteomes" id="UP001220209">
    <property type="component" value="Chromosome 1"/>
</dbReference>
<evidence type="ECO:0000313" key="5">
    <source>
        <dbReference type="EMBL" id="WFN17301.1"/>
    </source>
</evidence>
<dbReference type="GeneID" id="93191540"/>
<feature type="domain" description="DUF2169" evidence="1">
    <location>
        <begin position="23"/>
        <end position="389"/>
    </location>
</feature>
<dbReference type="EMBL" id="JAENIB010000031">
    <property type="protein sequence ID" value="MBK1935443.1"/>
    <property type="molecule type" value="Genomic_DNA"/>
</dbReference>
<dbReference type="EMBL" id="AP018358">
    <property type="protein sequence ID" value="BBA42621.1"/>
    <property type="molecule type" value="Genomic_DNA"/>
</dbReference>
<dbReference type="RefSeq" id="WP_052760018.1">
    <property type="nucleotide sequence ID" value="NZ_AP018358.1"/>
</dbReference>
<dbReference type="OrthoDB" id="237820at2"/>
<reference evidence="5 7" key="5">
    <citation type="submission" date="2021-12" db="EMBL/GenBank/DDBJ databases">
        <title>Genomic and phenotypic characterization of three Burkholderia contaminans isolates recovered from different sources.</title>
        <authorList>
            <person name="Lopez De Volder A."/>
            <person name="Fan Y."/>
            <person name="Nunvar J."/>
            <person name="Herrera T."/>
            <person name="Timp W."/>
            <person name="Degrossi J."/>
        </authorList>
    </citation>
    <scope>NUCLEOTIDE SEQUENCE [LARGE SCALE GENOMIC DNA]</scope>
    <source>
        <strain evidence="5 7">LMG 23361</strain>
    </source>
</reference>
<accession>A0A250LGD1</accession>
<dbReference type="AlphaFoldDB" id="A0A250LGD1"/>
<dbReference type="EMBL" id="CP090640">
    <property type="protein sequence ID" value="WFN17301.1"/>
    <property type="molecule type" value="Genomic_DNA"/>
</dbReference>
<name>A0A250LGD1_9BURK</name>
<evidence type="ECO:0000313" key="3">
    <source>
        <dbReference type="EMBL" id="MBK1935443.1"/>
    </source>
</evidence>
<reference evidence="4 6" key="4">
    <citation type="submission" date="2021-03" db="EMBL/GenBank/DDBJ databases">
        <title>Clinical course, treatment and visual outcome of an outbreak of Burkholderia contaminans endophthalmitis following cataract surgery.</title>
        <authorList>
            <person name="Lind C."/>
            <person name="Olsen K."/>
            <person name="Angelsen N.K."/>
            <person name="Krefting E.A."/>
            <person name="Fossen K."/>
            <person name="Gravningen K."/>
            <person name="Depoorter E."/>
            <person name="Vandamme P."/>
            <person name="Bertelsen G."/>
        </authorList>
    </citation>
    <scope>NUCLEOTIDE SEQUENCE [LARGE SCALE GENOMIC DNA]</scope>
    <source>
        <strain evidence="4 6">51242556</strain>
    </source>
</reference>